<dbReference type="Proteomes" id="UP000235392">
    <property type="component" value="Unassembled WGS sequence"/>
</dbReference>
<comment type="caution">
    <text evidence="3">The sequence shown here is derived from an EMBL/GenBank/DDBJ whole genome shotgun (WGS) entry which is preliminary data.</text>
</comment>
<evidence type="ECO:0000313" key="3">
    <source>
        <dbReference type="EMBL" id="PLW22779.1"/>
    </source>
</evidence>
<dbReference type="Gene3D" id="3.40.50.150">
    <property type="entry name" value="Vaccinia Virus protein VP39"/>
    <property type="match status" value="1"/>
</dbReference>
<dbReference type="PANTHER" id="PTHR18895:SF74">
    <property type="entry name" value="MTRF1L RELEASE FACTOR GLUTAMINE METHYLTRANSFERASE"/>
    <property type="match status" value="1"/>
</dbReference>
<evidence type="ECO:0000313" key="4">
    <source>
        <dbReference type="Proteomes" id="UP000235392"/>
    </source>
</evidence>
<feature type="region of interest" description="Disordered" evidence="1">
    <location>
        <begin position="449"/>
        <end position="468"/>
    </location>
</feature>
<dbReference type="InterPro" id="IPR002052">
    <property type="entry name" value="DNA_methylase_N6_adenine_CS"/>
</dbReference>
<dbReference type="InterPro" id="IPR050320">
    <property type="entry name" value="N5-glutamine_MTase"/>
</dbReference>
<name>A0A2N5TB94_9BASI</name>
<feature type="compositionally biased region" description="Low complexity" evidence="1">
    <location>
        <begin position="458"/>
        <end position="468"/>
    </location>
</feature>
<dbReference type="GO" id="GO:0032259">
    <property type="term" value="P:methylation"/>
    <property type="evidence" value="ECO:0007669"/>
    <property type="project" value="InterPro"/>
</dbReference>
<dbReference type="InterPro" id="IPR029063">
    <property type="entry name" value="SAM-dependent_MTases_sf"/>
</dbReference>
<protein>
    <recommendedName>
        <fullName evidence="2">Methyltransferase small domain-containing protein</fullName>
    </recommendedName>
</protein>
<dbReference type="AlphaFoldDB" id="A0A2N5TB94"/>
<gene>
    <name evidence="3" type="ORF">PCASD_14675</name>
</gene>
<reference evidence="3 4" key="1">
    <citation type="submission" date="2017-11" db="EMBL/GenBank/DDBJ databases">
        <title>De novo assembly and phasing of dikaryotic genomes from two isolates of Puccinia coronata f. sp. avenae, the causal agent of oat crown rust.</title>
        <authorList>
            <person name="Miller M.E."/>
            <person name="Zhang Y."/>
            <person name="Omidvar V."/>
            <person name="Sperschneider J."/>
            <person name="Schwessinger B."/>
            <person name="Raley C."/>
            <person name="Palmer J.M."/>
            <person name="Garnica D."/>
            <person name="Upadhyaya N."/>
            <person name="Rathjen J."/>
            <person name="Taylor J.M."/>
            <person name="Park R.F."/>
            <person name="Dodds P.N."/>
            <person name="Hirsch C.D."/>
            <person name="Kianian S.F."/>
            <person name="Figueroa M."/>
        </authorList>
    </citation>
    <scope>NUCLEOTIDE SEQUENCE [LARGE SCALE GENOMIC DNA]</scope>
    <source>
        <strain evidence="3">12SD80</strain>
    </source>
</reference>
<feature type="domain" description="Methyltransferase small" evidence="2">
    <location>
        <begin position="323"/>
        <end position="398"/>
    </location>
</feature>
<dbReference type="GO" id="GO:0003676">
    <property type="term" value="F:nucleic acid binding"/>
    <property type="evidence" value="ECO:0007669"/>
    <property type="project" value="InterPro"/>
</dbReference>
<dbReference type="Pfam" id="PF05175">
    <property type="entry name" value="MTS"/>
    <property type="match status" value="1"/>
</dbReference>
<dbReference type="CDD" id="cd02440">
    <property type="entry name" value="AdoMet_MTases"/>
    <property type="match status" value="1"/>
</dbReference>
<sequence length="611" mass="67240">MSRTPTGRVRDADELNPEPVSRIASTDFQRFSVGSGQVGLNTSIFIFRSGSTMLSRRPGSLSPLPTQTNPHIRNCGLLLVHSPLSSTISSGKGDPKVHTQSKRPPDCSSYFTARSAIPLVKQRIVPSRLDSSKATADSLALRWAHTSSPFKTHAGRPAVPTPGTHEQGLKNRLVRMYLKEENLSVATPEHWSRSETELNWLKMGARNELLRQSQKLISPISLNQHIQFQTGRQRLLDELLADWVEQHVSQKKPLAYILGNVPFGNLTFTIRPPILIPRPETEQWVIELSRAMNAYFQTVRASHLSADQFPLPHLSMARTSRPSSFKVLDLGTGSGCISNYLAYHHQDVHAVGVDIDQNAVGLARENALSYKILCPNKSNPTNRQPRGRASFFNLDIFSPTFIQNLKQTSQSLAGFDMIISNPPYIPLHEYHALPQSVKNWESSIALVGDRTSGGLNDPNRSMSRSNRPSGDYGFFTSYRSSLSSSIALEPQLAPDGRSEEYQIGPAGKAETTSGSVGLKGTEGVIQKKDGLDFYRRILQLVATGGLLKSDASNFNHRSGSVGQRLPKLVLEVGHGQASSVKELVLQVLPGVITQVLVVKDFAGIDRSLLCY</sequence>
<proteinExistence type="predicted"/>
<dbReference type="PROSITE" id="PS00092">
    <property type="entry name" value="N6_MTASE"/>
    <property type="match status" value="1"/>
</dbReference>
<dbReference type="PANTHER" id="PTHR18895">
    <property type="entry name" value="HEMK METHYLTRANSFERASE"/>
    <property type="match status" value="1"/>
</dbReference>
<accession>A0A2N5TB94</accession>
<feature type="region of interest" description="Disordered" evidence="1">
    <location>
        <begin position="87"/>
        <end position="107"/>
    </location>
</feature>
<dbReference type="GO" id="GO:0005739">
    <property type="term" value="C:mitochondrion"/>
    <property type="evidence" value="ECO:0007669"/>
    <property type="project" value="TreeGrafter"/>
</dbReference>
<dbReference type="SUPFAM" id="SSF53335">
    <property type="entry name" value="S-adenosyl-L-methionine-dependent methyltransferases"/>
    <property type="match status" value="1"/>
</dbReference>
<evidence type="ECO:0000256" key="1">
    <source>
        <dbReference type="SAM" id="MobiDB-lite"/>
    </source>
</evidence>
<dbReference type="EMBL" id="PGCI01000653">
    <property type="protein sequence ID" value="PLW22779.1"/>
    <property type="molecule type" value="Genomic_DNA"/>
</dbReference>
<dbReference type="GO" id="GO:0008757">
    <property type="term" value="F:S-adenosylmethionine-dependent methyltransferase activity"/>
    <property type="evidence" value="ECO:0007669"/>
    <property type="project" value="UniProtKB-ARBA"/>
</dbReference>
<organism evidence="3 4">
    <name type="scientific">Puccinia coronata f. sp. avenae</name>
    <dbReference type="NCBI Taxonomy" id="200324"/>
    <lineage>
        <taxon>Eukaryota</taxon>
        <taxon>Fungi</taxon>
        <taxon>Dikarya</taxon>
        <taxon>Basidiomycota</taxon>
        <taxon>Pucciniomycotina</taxon>
        <taxon>Pucciniomycetes</taxon>
        <taxon>Pucciniales</taxon>
        <taxon>Pucciniaceae</taxon>
        <taxon>Puccinia</taxon>
    </lineage>
</organism>
<dbReference type="InterPro" id="IPR007848">
    <property type="entry name" value="Small_mtfrase_dom"/>
</dbReference>
<evidence type="ECO:0000259" key="2">
    <source>
        <dbReference type="Pfam" id="PF05175"/>
    </source>
</evidence>